<evidence type="ECO:0000313" key="3">
    <source>
        <dbReference type="EMBL" id="CAD0084958.1"/>
    </source>
</evidence>
<feature type="region of interest" description="Disordered" evidence="2">
    <location>
        <begin position="696"/>
        <end position="724"/>
    </location>
</feature>
<accession>A0A9N8JFU8</accession>
<keyword evidence="4" id="KW-1185">Reference proteome</keyword>
<feature type="compositionally biased region" description="Low complexity" evidence="2">
    <location>
        <begin position="637"/>
        <end position="661"/>
    </location>
</feature>
<evidence type="ECO:0000256" key="2">
    <source>
        <dbReference type="SAM" id="MobiDB-lite"/>
    </source>
</evidence>
<feature type="region of interest" description="Disordered" evidence="2">
    <location>
        <begin position="518"/>
        <end position="673"/>
    </location>
</feature>
<dbReference type="Proteomes" id="UP000716446">
    <property type="component" value="Unassembled WGS sequence"/>
</dbReference>
<feature type="coiled-coil region" evidence="1">
    <location>
        <begin position="379"/>
        <end position="413"/>
    </location>
</feature>
<feature type="region of interest" description="Disordered" evidence="2">
    <location>
        <begin position="429"/>
        <end position="454"/>
    </location>
</feature>
<name>A0A9N8JFU8_9PEZI</name>
<evidence type="ECO:0000313" key="4">
    <source>
        <dbReference type="Proteomes" id="UP000716446"/>
    </source>
</evidence>
<protein>
    <recommendedName>
        <fullName evidence="5">BTB domain-containing protein</fullName>
    </recommendedName>
</protein>
<proteinExistence type="predicted"/>
<feature type="compositionally biased region" description="Polar residues" evidence="2">
    <location>
        <begin position="613"/>
        <end position="627"/>
    </location>
</feature>
<evidence type="ECO:0008006" key="5">
    <source>
        <dbReference type="Google" id="ProtNLM"/>
    </source>
</evidence>
<feature type="compositionally biased region" description="Low complexity" evidence="2">
    <location>
        <begin position="553"/>
        <end position="571"/>
    </location>
</feature>
<feature type="region of interest" description="Disordered" evidence="2">
    <location>
        <begin position="470"/>
        <end position="501"/>
    </location>
</feature>
<gene>
    <name evidence="3" type="ORF">AWRI4619_LOCUS3525</name>
</gene>
<feature type="coiled-coil region" evidence="1">
    <location>
        <begin position="247"/>
        <end position="354"/>
    </location>
</feature>
<feature type="compositionally biased region" description="Low complexity" evidence="2">
    <location>
        <begin position="601"/>
        <end position="612"/>
    </location>
</feature>
<sequence>MTLKITTGSERAADVRLVTSDGFVIPFHTLILEYGWLKLKDLLSFIYEGTYQDEDKTLTFPRVEPPASPSSVNRLSDTPLEYQEAALTQGLHNLHLTSQPCKSVTLLKALASVKVYRAAITWDIDRLMIEAAHRFGNFISGSFDKDDFPQFVNAVFKSVVDSDGLLYGHLVEECFSHCQDLVENKVFLTVLEHNGKLAVLLYRRLARLQASTNGTLYMLPHTSSASGPSNSASVVDSSAVANVQAQLTEALDAVSARQKRIEALEQEAARLKETVTEAQDAASSKQKQIDVLEQEAAQAKGQKTPLTNLEGQVQKLMMQKVNKDTVIDNLEHQLEQQERKNVELGHTLTNANERNAELVRQINSQRIGQPDNTMHILERKEAIENSEKLQARLTASEDKIKELEAQLAAHVQQSIIAAPVFVPQSVTNCAAQPSRPQQPTQPPQDAGPKRKIEGFGEMNGTMDTIAKLSSTAPAARPPSPLPTPPVPTAPTMITQTGTSGGVMTFADRIARSRRIAAGLQGGDQESASSSEVPPRMTVAPCGPPSAIEQPMRSPSVAPSTSSTVAGSAPSVNGAPRGPHAAALARGGGGPHSRLTKGGPHAASRTSVAAASAQTNGTSQHNARQENATAAVPVVPPSTTHTAGPAGSTAASARDPSADPATTTNGEVSASPDERDSLIQRLTSHNSFLRAQLNDARAGPASNIQSQGRGGFGPPSNGRPSGGGDRLERVLKALKEYALDHKSCNDCSINFNSQFRGMVDNINDPDLILMCSKCGNEKCRWRC</sequence>
<feature type="compositionally biased region" description="Pro residues" evidence="2">
    <location>
        <begin position="475"/>
        <end position="488"/>
    </location>
</feature>
<organism evidence="3 4">
    <name type="scientific">Aureobasidium vineae</name>
    <dbReference type="NCBI Taxonomy" id="2773715"/>
    <lineage>
        <taxon>Eukaryota</taxon>
        <taxon>Fungi</taxon>
        <taxon>Dikarya</taxon>
        <taxon>Ascomycota</taxon>
        <taxon>Pezizomycotina</taxon>
        <taxon>Dothideomycetes</taxon>
        <taxon>Dothideomycetidae</taxon>
        <taxon>Dothideales</taxon>
        <taxon>Saccotheciaceae</taxon>
        <taxon>Aureobasidium</taxon>
    </lineage>
</organism>
<keyword evidence="1" id="KW-0175">Coiled coil</keyword>
<comment type="caution">
    <text evidence="3">The sequence shown here is derived from an EMBL/GenBank/DDBJ whole genome shotgun (WGS) entry which is preliminary data.</text>
</comment>
<evidence type="ECO:0000256" key="1">
    <source>
        <dbReference type="SAM" id="Coils"/>
    </source>
</evidence>
<dbReference type="AlphaFoldDB" id="A0A9N8JFU8"/>
<reference evidence="3" key="1">
    <citation type="submission" date="2020-06" db="EMBL/GenBank/DDBJ databases">
        <authorList>
            <person name="Onetto C."/>
        </authorList>
    </citation>
    <scope>NUCLEOTIDE SEQUENCE</scope>
</reference>
<dbReference type="EMBL" id="CAIJEN010000004">
    <property type="protein sequence ID" value="CAD0084958.1"/>
    <property type="molecule type" value="Genomic_DNA"/>
</dbReference>